<keyword evidence="6" id="KW-0406">Ion transport</keyword>
<keyword evidence="5 8" id="KW-1133">Transmembrane helix</keyword>
<dbReference type="InterPro" id="IPR010420">
    <property type="entry name" value="CASTOR/POLLUX/SYM8_dom"/>
</dbReference>
<keyword evidence="4 8" id="KW-0812">Transmembrane</keyword>
<sequence>MPLPLKVNVLQPIDKLKFFVERQLIKGAGYQLFVIVGVIALVSMVGGFLLAPISDHQSNLAEDIWWAFLRLTDPGYLGDDQGAWKRIVSTLLTMCGYVLFMGTLVAIMTRWLIAFMERLEQGLTPVSIQQHIVILGMSSRVTPIIRELLGIEANRTFYKKHHKDKNVTVVLLAEQANAAIHQQLLAEVALPAKWSRQLILRSGNALQSEAIHRAACLQASAVILSNKYQRSDSLVTTDVETIKSLLTINVLAKSANTFPRLVVELDDVRHTALAKKSYQGQANILVTDQTISRLMAQCAVAPNLLKVYTHLLNSQNQGRFFIKDGTSHVGKTLAEARLYHKTAILVGFIDTSSQIFKLAVGAQAKHRIVASDSLVYVANDVNLLEPSIEPARPSVLPNKNRTKETVDSVRSRKKLLLLGWNRRVPNIIHELDSYTNESFDVTLVSTMSAQIRQQEINKLGQFSTRINLTLYEADYMIENEVRQFNPQEQDIILLVYSDRLDSAEEADARVLVGSMALDQILEQYPNRPHVLIELSDPSNENFLEHSKTDTFITPLLMSHLLSQVALVPQHQILFDTLMEAEGVQIYLKPLSHYTDKQMLKSAELQPLVESQGELLLGVFQADAGDKAIQLSLNAERRISSLSNDLLIVIGE</sequence>
<evidence type="ECO:0000256" key="8">
    <source>
        <dbReference type="SAM" id="Phobius"/>
    </source>
</evidence>
<evidence type="ECO:0000256" key="5">
    <source>
        <dbReference type="ARBA" id="ARBA00022989"/>
    </source>
</evidence>
<evidence type="ECO:0000256" key="3">
    <source>
        <dbReference type="ARBA" id="ARBA00022448"/>
    </source>
</evidence>
<feature type="domain" description="CASTOR/POLLUX/SYM8 ion channel conserved" evidence="9">
    <location>
        <begin position="289"/>
        <end position="386"/>
    </location>
</feature>
<evidence type="ECO:0000313" key="11">
    <source>
        <dbReference type="EMBL" id="EWH10341.1"/>
    </source>
</evidence>
<dbReference type="PATRIC" id="fig|1328313.3.peg.1779"/>
<comment type="caution">
    <text evidence="11">The sequence shown here is derived from an EMBL/GenBank/DDBJ whole genome shotgun (WGS) entry which is preliminary data.</text>
</comment>
<proteinExistence type="inferred from homology"/>
<dbReference type="EMBL" id="ARZY01000013">
    <property type="protein sequence ID" value="EWH10341.1"/>
    <property type="molecule type" value="Genomic_DNA"/>
</dbReference>
<feature type="transmembrane region" description="Helical" evidence="8">
    <location>
        <begin position="87"/>
        <end position="113"/>
    </location>
</feature>
<evidence type="ECO:0000259" key="9">
    <source>
        <dbReference type="Pfam" id="PF06241"/>
    </source>
</evidence>
<dbReference type="GO" id="GO:0006813">
    <property type="term" value="P:potassium ion transport"/>
    <property type="evidence" value="ECO:0007669"/>
    <property type="project" value="InterPro"/>
</dbReference>
<dbReference type="InterPro" id="IPR044849">
    <property type="entry name" value="CASTOR/POLLUX/SYM8-like"/>
</dbReference>
<dbReference type="Pfam" id="PF06241">
    <property type="entry name" value="Castor_Poll_mid"/>
    <property type="match status" value="1"/>
</dbReference>
<dbReference type="AlphaFoldDB" id="W7QEJ1"/>
<dbReference type="OrthoDB" id="305351at2"/>
<dbReference type="GO" id="GO:0012505">
    <property type="term" value="C:endomembrane system"/>
    <property type="evidence" value="ECO:0007669"/>
    <property type="project" value="UniProtKB-SubCell"/>
</dbReference>
<dbReference type="RefSeq" id="WP_035014343.1">
    <property type="nucleotide sequence ID" value="NZ_ARZY01000013.1"/>
</dbReference>
<protein>
    <submittedName>
        <fullName evidence="11">Ion channel DMI1</fullName>
    </submittedName>
</protein>
<evidence type="ECO:0000256" key="7">
    <source>
        <dbReference type="ARBA" id="ARBA00023136"/>
    </source>
</evidence>
<comment type="similarity">
    <text evidence="2">Belongs to the castor/pollux (TC 1.A.1.23) family.</text>
</comment>
<evidence type="ECO:0000313" key="12">
    <source>
        <dbReference type="Proteomes" id="UP000019276"/>
    </source>
</evidence>
<evidence type="ECO:0000256" key="6">
    <source>
        <dbReference type="ARBA" id="ARBA00023065"/>
    </source>
</evidence>
<dbReference type="PANTHER" id="PTHR31563:SF10">
    <property type="entry name" value="ION CHANNEL POLLUX-RELATED"/>
    <property type="match status" value="1"/>
</dbReference>
<gene>
    <name evidence="11" type="ORF">DS2_08705</name>
</gene>
<name>W7QEJ1_9ALTE</name>
<feature type="transmembrane region" description="Helical" evidence="8">
    <location>
        <begin position="32"/>
        <end position="53"/>
    </location>
</feature>
<comment type="subcellular location">
    <subcellularLocation>
        <location evidence="1">Endomembrane system</location>
        <topology evidence="1">Multi-pass membrane protein</topology>
    </subcellularLocation>
</comment>
<organism evidence="11 12">
    <name type="scientific">Catenovulum agarivorans DS-2</name>
    <dbReference type="NCBI Taxonomy" id="1328313"/>
    <lineage>
        <taxon>Bacteria</taxon>
        <taxon>Pseudomonadati</taxon>
        <taxon>Pseudomonadota</taxon>
        <taxon>Gammaproteobacteria</taxon>
        <taxon>Alteromonadales</taxon>
        <taxon>Alteromonadaceae</taxon>
        <taxon>Catenovulum</taxon>
    </lineage>
</organism>
<evidence type="ECO:0000259" key="10">
    <source>
        <dbReference type="Pfam" id="PF22614"/>
    </source>
</evidence>
<keyword evidence="7 8" id="KW-0472">Membrane</keyword>
<keyword evidence="3" id="KW-0813">Transport</keyword>
<evidence type="ECO:0000256" key="4">
    <source>
        <dbReference type="ARBA" id="ARBA00022692"/>
    </source>
</evidence>
<reference evidence="11 12" key="1">
    <citation type="journal article" date="2014" name="Genome Announc.">
        <title>Draft Genome Sequence of the Agar-Degrading Bacterium Catenovulum sp. Strain DS-2, Isolated from Intestines of Haliotis diversicolor.</title>
        <authorList>
            <person name="Shan D."/>
            <person name="Li X."/>
            <person name="Gu Z."/>
            <person name="Wei G."/>
            <person name="Gao Z."/>
            <person name="Shao Z."/>
        </authorList>
    </citation>
    <scope>NUCLEOTIDE SEQUENCE [LARGE SCALE GENOMIC DNA]</scope>
    <source>
        <strain evidence="11 12">DS-2</strain>
    </source>
</reference>
<evidence type="ECO:0000256" key="2">
    <source>
        <dbReference type="ARBA" id="ARBA00008577"/>
    </source>
</evidence>
<dbReference type="Pfam" id="PF22614">
    <property type="entry name" value="Slo-like_RCK"/>
    <property type="match status" value="1"/>
</dbReference>
<evidence type="ECO:0000256" key="1">
    <source>
        <dbReference type="ARBA" id="ARBA00004127"/>
    </source>
</evidence>
<dbReference type="PANTHER" id="PTHR31563">
    <property type="entry name" value="ION CHANNEL POLLUX-RELATED"/>
    <property type="match status" value="1"/>
</dbReference>
<dbReference type="Gene3D" id="3.40.50.720">
    <property type="entry name" value="NAD(P)-binding Rossmann-like Domain"/>
    <property type="match status" value="2"/>
</dbReference>
<dbReference type="eggNOG" id="COG1226">
    <property type="taxonomic scope" value="Bacteria"/>
</dbReference>
<feature type="domain" description="RCK N-terminal" evidence="10">
    <location>
        <begin position="129"/>
        <end position="257"/>
    </location>
</feature>
<dbReference type="InterPro" id="IPR003148">
    <property type="entry name" value="RCK_N"/>
</dbReference>
<accession>W7QEJ1</accession>
<dbReference type="STRING" id="1328313.DS2_08705"/>
<keyword evidence="12" id="KW-1185">Reference proteome</keyword>
<dbReference type="Proteomes" id="UP000019276">
    <property type="component" value="Unassembled WGS sequence"/>
</dbReference>